<comment type="caution">
    <text evidence="4">The sequence shown here is derived from an EMBL/GenBank/DDBJ whole genome shotgun (WGS) entry which is preliminary data.</text>
</comment>
<dbReference type="InterPro" id="IPR036409">
    <property type="entry name" value="Aldolase_II/adducin_N_sf"/>
</dbReference>
<dbReference type="SMART" id="SM01007">
    <property type="entry name" value="Aldolase_II"/>
    <property type="match status" value="1"/>
</dbReference>
<evidence type="ECO:0000256" key="1">
    <source>
        <dbReference type="ARBA" id="ARBA00022723"/>
    </source>
</evidence>
<organism evidence="4">
    <name type="scientific">Thermofilum pendens</name>
    <dbReference type="NCBI Taxonomy" id="2269"/>
    <lineage>
        <taxon>Archaea</taxon>
        <taxon>Thermoproteota</taxon>
        <taxon>Thermoprotei</taxon>
        <taxon>Thermofilales</taxon>
        <taxon>Thermofilaceae</taxon>
        <taxon>Thermofilum</taxon>
    </lineage>
</organism>
<dbReference type="EMBL" id="DTIB01000111">
    <property type="protein sequence ID" value="HGB25676.1"/>
    <property type="molecule type" value="Genomic_DNA"/>
</dbReference>
<sequence>MEEKGLNWGYSGNISLRLPEEGLYLISPSGVKKSKMAPEDLVVIDESGRVVEGFRAPSIEYRMHLAVYKARRDVNAVIHAHPLYTSVFAALRRRLEPVVEELTIYLGGPVEVAEYAPPGSEELAENVVRALGDRSAVILANHGALTCGSDLEDALDALVYLERAALISVLSGLLGGAHPLPEEVLELEREIYLARRGVA</sequence>
<evidence type="ECO:0000259" key="3">
    <source>
        <dbReference type="SMART" id="SM01007"/>
    </source>
</evidence>
<dbReference type="GO" id="GO:0019323">
    <property type="term" value="P:pentose catabolic process"/>
    <property type="evidence" value="ECO:0007669"/>
    <property type="project" value="TreeGrafter"/>
</dbReference>
<dbReference type="PANTHER" id="PTHR22789">
    <property type="entry name" value="FUCULOSE PHOSPHATE ALDOLASE"/>
    <property type="match status" value="1"/>
</dbReference>
<feature type="domain" description="Class II aldolase/adducin N-terminal" evidence="3">
    <location>
        <begin position="1"/>
        <end position="169"/>
    </location>
</feature>
<keyword evidence="1" id="KW-0479">Metal-binding</keyword>
<keyword evidence="2" id="KW-0456">Lyase</keyword>
<reference evidence="4" key="1">
    <citation type="journal article" date="2020" name="mSystems">
        <title>Genome- and Community-Level Interaction Insights into Carbon Utilization and Element Cycling Functions of Hydrothermarchaeota in Hydrothermal Sediment.</title>
        <authorList>
            <person name="Zhou Z."/>
            <person name="Liu Y."/>
            <person name="Xu W."/>
            <person name="Pan J."/>
            <person name="Luo Z.H."/>
            <person name="Li M."/>
        </authorList>
    </citation>
    <scope>NUCLEOTIDE SEQUENCE [LARGE SCALE GENOMIC DNA]</scope>
    <source>
        <strain evidence="4">SpSt-8</strain>
    </source>
</reference>
<dbReference type="AlphaFoldDB" id="A0A7C3SLV7"/>
<dbReference type="GO" id="GO:0046872">
    <property type="term" value="F:metal ion binding"/>
    <property type="evidence" value="ECO:0007669"/>
    <property type="project" value="UniProtKB-KW"/>
</dbReference>
<dbReference type="SUPFAM" id="SSF53639">
    <property type="entry name" value="AraD/HMP-PK domain-like"/>
    <property type="match status" value="1"/>
</dbReference>
<accession>A0A7C3SLV7</accession>
<dbReference type="GO" id="GO:0016832">
    <property type="term" value="F:aldehyde-lyase activity"/>
    <property type="evidence" value="ECO:0007669"/>
    <property type="project" value="TreeGrafter"/>
</dbReference>
<gene>
    <name evidence="4" type="ORF">ENV88_06620</name>
</gene>
<protein>
    <submittedName>
        <fullName evidence="4">Class II aldolase/adducin family protein</fullName>
    </submittedName>
</protein>
<dbReference type="UniPathway" id="UPA00071"/>
<name>A0A7C3SLV7_THEPE</name>
<evidence type="ECO:0000313" key="4">
    <source>
        <dbReference type="EMBL" id="HGB25676.1"/>
    </source>
</evidence>
<dbReference type="GO" id="GO:0005829">
    <property type="term" value="C:cytosol"/>
    <property type="evidence" value="ECO:0007669"/>
    <property type="project" value="TreeGrafter"/>
</dbReference>
<evidence type="ECO:0000256" key="2">
    <source>
        <dbReference type="ARBA" id="ARBA00023239"/>
    </source>
</evidence>
<dbReference type="InterPro" id="IPR001303">
    <property type="entry name" value="Aldolase_II/adducin_N"/>
</dbReference>
<proteinExistence type="predicted"/>
<dbReference type="Pfam" id="PF00596">
    <property type="entry name" value="Aldolase_II"/>
    <property type="match status" value="1"/>
</dbReference>
<dbReference type="InterPro" id="IPR050197">
    <property type="entry name" value="Aldolase_class_II_sugar_metab"/>
</dbReference>
<dbReference type="Gene3D" id="3.40.225.10">
    <property type="entry name" value="Class II aldolase/adducin N-terminal domain"/>
    <property type="match status" value="1"/>
</dbReference>
<dbReference type="PANTHER" id="PTHR22789:SF0">
    <property type="entry name" value="3-OXO-TETRONATE 4-PHOSPHATE DECARBOXYLASE-RELATED"/>
    <property type="match status" value="1"/>
</dbReference>